<dbReference type="InterPro" id="IPR050707">
    <property type="entry name" value="HTH_MetabolicPath_Reg"/>
</dbReference>
<dbReference type="STRING" id="583355.Caka_0216"/>
<dbReference type="Pfam" id="PF09339">
    <property type="entry name" value="HTH_IclR"/>
    <property type="match status" value="1"/>
</dbReference>
<evidence type="ECO:0000313" key="7">
    <source>
        <dbReference type="Proteomes" id="UP000000925"/>
    </source>
</evidence>
<protein>
    <submittedName>
        <fullName evidence="6">Transcriptional regulator, IclR family</fullName>
    </submittedName>
</protein>
<evidence type="ECO:0000256" key="3">
    <source>
        <dbReference type="ARBA" id="ARBA00023163"/>
    </source>
</evidence>
<name>D5ELR8_CORAD</name>
<keyword evidence="1" id="KW-0805">Transcription regulation</keyword>
<dbReference type="PANTHER" id="PTHR30136">
    <property type="entry name" value="HELIX-TURN-HELIX TRANSCRIPTIONAL REGULATOR, ICLR FAMILY"/>
    <property type="match status" value="1"/>
</dbReference>
<dbReference type="GO" id="GO:0003700">
    <property type="term" value="F:DNA-binding transcription factor activity"/>
    <property type="evidence" value="ECO:0007669"/>
    <property type="project" value="TreeGrafter"/>
</dbReference>
<dbReference type="SUPFAM" id="SSF46785">
    <property type="entry name" value="Winged helix' DNA-binding domain"/>
    <property type="match status" value="1"/>
</dbReference>
<dbReference type="OrthoDB" id="9791752at2"/>
<dbReference type="KEGG" id="caa:Caka_0216"/>
<dbReference type="InterPro" id="IPR011991">
    <property type="entry name" value="ArsR-like_HTH"/>
</dbReference>
<dbReference type="SUPFAM" id="SSF55781">
    <property type="entry name" value="GAF domain-like"/>
    <property type="match status" value="1"/>
</dbReference>
<dbReference type="Pfam" id="PF01614">
    <property type="entry name" value="IclR_C"/>
    <property type="match status" value="1"/>
</dbReference>
<dbReference type="CDD" id="cd00090">
    <property type="entry name" value="HTH_ARSR"/>
    <property type="match status" value="1"/>
</dbReference>
<evidence type="ECO:0000259" key="4">
    <source>
        <dbReference type="PROSITE" id="PS51077"/>
    </source>
</evidence>
<dbReference type="Gene3D" id="3.30.450.40">
    <property type="match status" value="1"/>
</dbReference>
<evidence type="ECO:0000256" key="2">
    <source>
        <dbReference type="ARBA" id="ARBA00023125"/>
    </source>
</evidence>
<accession>D5ELR8</accession>
<dbReference type="EMBL" id="CP001998">
    <property type="protein sequence ID" value="ADE53243.1"/>
    <property type="molecule type" value="Genomic_DNA"/>
</dbReference>
<dbReference type="PANTHER" id="PTHR30136:SF7">
    <property type="entry name" value="HTH-TYPE TRANSCRIPTIONAL REGULATOR KDGR-RELATED"/>
    <property type="match status" value="1"/>
</dbReference>
<evidence type="ECO:0000259" key="5">
    <source>
        <dbReference type="PROSITE" id="PS51078"/>
    </source>
</evidence>
<dbReference type="Gene3D" id="1.10.10.10">
    <property type="entry name" value="Winged helix-like DNA-binding domain superfamily/Winged helix DNA-binding domain"/>
    <property type="match status" value="1"/>
</dbReference>
<dbReference type="InterPro" id="IPR036388">
    <property type="entry name" value="WH-like_DNA-bd_sf"/>
</dbReference>
<dbReference type="HOGENOM" id="CLU_062618_5_0_0"/>
<dbReference type="InterPro" id="IPR014757">
    <property type="entry name" value="Tscrpt_reg_IclR_C"/>
</dbReference>
<dbReference type="RefSeq" id="WP_013041969.1">
    <property type="nucleotide sequence ID" value="NC_014008.1"/>
</dbReference>
<dbReference type="InterPro" id="IPR029016">
    <property type="entry name" value="GAF-like_dom_sf"/>
</dbReference>
<evidence type="ECO:0000256" key="1">
    <source>
        <dbReference type="ARBA" id="ARBA00023015"/>
    </source>
</evidence>
<dbReference type="eggNOG" id="COG1414">
    <property type="taxonomic scope" value="Bacteria"/>
</dbReference>
<feature type="domain" description="HTH iclR-type" evidence="4">
    <location>
        <begin position="11"/>
        <end position="73"/>
    </location>
</feature>
<feature type="domain" description="IclR-ED" evidence="5">
    <location>
        <begin position="74"/>
        <end position="255"/>
    </location>
</feature>
<dbReference type="PROSITE" id="PS51078">
    <property type="entry name" value="ICLR_ED"/>
    <property type="match status" value="1"/>
</dbReference>
<dbReference type="PROSITE" id="PS51077">
    <property type="entry name" value="HTH_ICLR"/>
    <property type="match status" value="1"/>
</dbReference>
<evidence type="ECO:0000313" key="6">
    <source>
        <dbReference type="EMBL" id="ADE53243.1"/>
    </source>
</evidence>
<proteinExistence type="predicted"/>
<dbReference type="Proteomes" id="UP000000925">
    <property type="component" value="Chromosome"/>
</dbReference>
<keyword evidence="7" id="KW-1185">Reference proteome</keyword>
<reference evidence="6 7" key="1">
    <citation type="journal article" date="2010" name="Stand. Genomic Sci.">
        <title>Complete genome sequence of Coraliomargarita akajimensis type strain (04OKA010-24).</title>
        <authorList>
            <person name="Mavromatis K."/>
            <person name="Abt B."/>
            <person name="Brambilla E."/>
            <person name="Lapidus A."/>
            <person name="Copeland A."/>
            <person name="Deshpande S."/>
            <person name="Nolan M."/>
            <person name="Lucas S."/>
            <person name="Tice H."/>
            <person name="Cheng J.F."/>
            <person name="Han C."/>
            <person name="Detter J.C."/>
            <person name="Woyke T."/>
            <person name="Goodwin L."/>
            <person name="Pitluck S."/>
            <person name="Held B."/>
            <person name="Brettin T."/>
            <person name="Tapia R."/>
            <person name="Ivanova N."/>
            <person name="Mikhailova N."/>
            <person name="Pati A."/>
            <person name="Liolios K."/>
            <person name="Chen A."/>
            <person name="Palaniappan K."/>
            <person name="Land M."/>
            <person name="Hauser L."/>
            <person name="Chang Y.J."/>
            <person name="Jeffries C.D."/>
            <person name="Rohde M."/>
            <person name="Goker M."/>
            <person name="Bristow J."/>
            <person name="Eisen J.A."/>
            <person name="Markowitz V."/>
            <person name="Hugenholtz P."/>
            <person name="Klenk H.P."/>
            <person name="Kyrpides N.C."/>
        </authorList>
    </citation>
    <scope>NUCLEOTIDE SEQUENCE [LARGE SCALE GENOMIC DNA]</scope>
    <source>
        <strain evidence="7">DSM 45221 / IAM 15411 / JCM 23193 / KCTC 12865</strain>
    </source>
</reference>
<dbReference type="GO" id="GO:0045892">
    <property type="term" value="P:negative regulation of DNA-templated transcription"/>
    <property type="evidence" value="ECO:0007669"/>
    <property type="project" value="TreeGrafter"/>
</dbReference>
<keyword evidence="2" id="KW-0238">DNA-binding</keyword>
<dbReference type="InterPro" id="IPR036390">
    <property type="entry name" value="WH_DNA-bd_sf"/>
</dbReference>
<dbReference type="InterPro" id="IPR005471">
    <property type="entry name" value="Tscrpt_reg_IclR_N"/>
</dbReference>
<dbReference type="GO" id="GO:0003677">
    <property type="term" value="F:DNA binding"/>
    <property type="evidence" value="ECO:0007669"/>
    <property type="project" value="UniProtKB-KW"/>
</dbReference>
<keyword evidence="3" id="KW-0804">Transcription</keyword>
<dbReference type="AlphaFoldDB" id="D5ELR8"/>
<gene>
    <name evidence="6" type="ordered locus">Caka_0216</name>
</gene>
<organism evidence="6 7">
    <name type="scientific">Coraliomargarita akajimensis (strain DSM 45221 / IAM 15411 / JCM 23193 / KCTC 12865 / 04OKA010-24)</name>
    <dbReference type="NCBI Taxonomy" id="583355"/>
    <lineage>
        <taxon>Bacteria</taxon>
        <taxon>Pseudomonadati</taxon>
        <taxon>Verrucomicrobiota</taxon>
        <taxon>Opitutia</taxon>
        <taxon>Puniceicoccales</taxon>
        <taxon>Coraliomargaritaceae</taxon>
        <taxon>Coraliomargarita</taxon>
    </lineage>
</organism>
<dbReference type="SMART" id="SM00346">
    <property type="entry name" value="HTH_ICLR"/>
    <property type="match status" value="1"/>
</dbReference>
<sequence length="255" mass="27790">MPAKDDKRYSAPALEKGLDILEFLANQAVPCSQTEIAESLERTPSEIYRMLSVLEQRGYVLKQAGTTSFSLSLKLFELGHLQSGISNLRKAIRYPMEQLANEIGEACHFSIQNGSDLIVMMERMPARRICLAVGEGTVLPLTKTASGLVQLTQFDDTELQSILAGDENYQSLSKAKQQDYQKRITLAREQGHVIANSQVSPGVVDVAVPIGITNTDLCGSLAVSQLSADIQDPKIQTNLKAMQACAATIHQNLGI</sequence>